<evidence type="ECO:0000256" key="6">
    <source>
        <dbReference type="ARBA" id="ARBA00022842"/>
    </source>
</evidence>
<dbReference type="UniPathway" id="UPA00049">
    <property type="reaction ID" value="UER00061"/>
</dbReference>
<dbReference type="FunFam" id="3.50.30.80:FF:000001">
    <property type="entry name" value="Dihydroxy-acid dehydratase"/>
    <property type="match status" value="1"/>
</dbReference>
<organism evidence="18 19">
    <name type="scientific">Sphingobacterium paramultivorum</name>
    <dbReference type="NCBI Taxonomy" id="2886510"/>
    <lineage>
        <taxon>Bacteria</taxon>
        <taxon>Pseudomonadati</taxon>
        <taxon>Bacteroidota</taxon>
        <taxon>Sphingobacteriia</taxon>
        <taxon>Sphingobacteriales</taxon>
        <taxon>Sphingobacteriaceae</taxon>
        <taxon>Sphingobacterium</taxon>
    </lineage>
</organism>
<dbReference type="EMBL" id="CP058555">
    <property type="protein sequence ID" value="QMV67056.1"/>
    <property type="molecule type" value="Genomic_DNA"/>
</dbReference>
<feature type="binding site" evidence="15">
    <location>
        <position position="449"/>
    </location>
    <ligand>
        <name>Mg(2+)</name>
        <dbReference type="ChEBI" id="CHEBI:18420"/>
    </ligand>
</feature>
<comment type="pathway">
    <text evidence="13 15">Amino-acid biosynthesis; L-isoleucine biosynthesis; L-isoleucine from 2-oxobutanoate: step 3/4.</text>
</comment>
<dbReference type="NCBIfam" id="NF002068">
    <property type="entry name" value="PRK00911.1"/>
    <property type="match status" value="1"/>
</dbReference>
<dbReference type="InterPro" id="IPR037237">
    <property type="entry name" value="IlvD/EDD_N"/>
</dbReference>
<dbReference type="InterPro" id="IPR056740">
    <property type="entry name" value="ILV_EDD_C"/>
</dbReference>
<evidence type="ECO:0000313" key="18">
    <source>
        <dbReference type="EMBL" id="QMV67056.1"/>
    </source>
</evidence>
<dbReference type="InterPro" id="IPR004404">
    <property type="entry name" value="DihydroxyA_deHydtase"/>
</dbReference>
<evidence type="ECO:0000256" key="7">
    <source>
        <dbReference type="ARBA" id="ARBA00023004"/>
    </source>
</evidence>
<evidence type="ECO:0000256" key="12">
    <source>
        <dbReference type="ARBA" id="ARBA00029436"/>
    </source>
</evidence>
<evidence type="ECO:0000256" key="5">
    <source>
        <dbReference type="ARBA" id="ARBA00022723"/>
    </source>
</evidence>
<comment type="caution">
    <text evidence="15">Lacks conserved residue(s) required for the propagation of feature annotation.</text>
</comment>
<dbReference type="HAMAP" id="MF_00012">
    <property type="entry name" value="IlvD"/>
    <property type="match status" value="1"/>
</dbReference>
<dbReference type="Pfam" id="PF00920">
    <property type="entry name" value="ILVD_EDD_N"/>
    <property type="match status" value="1"/>
</dbReference>
<feature type="modified residue" description="N6-carboxylysine" evidence="15">
    <location>
        <position position="121"/>
    </location>
</feature>
<sequence>MRSDEVKKGYQRTPHRALFRATGINDNDFDKPFIGVANSFIEIIPGHFFLNKVAEIIKEEIKANGCIPFEFNTIGIDDGIAMGHDGMLYSLPSRELIANSIESVMNAHKLDAMIAIPNCDKIVPGMIMGALRVDVPTIFVSGGPMRKGYTKDGTAIDLSTAFEAVGKHEAGLISDDELKDIECNACPSGGSCSGMFTANSMNTLMEAMGIALPGNGTILALTPERENLYRESARRICEIAKDDQLSKQFKLKNIINAKAIQNAFAVDMAMGGSTNTVLHMLAIAHEADVDFQLRDINSISDQVAHIAKISPSLSTVHMEDVHRAGGVNAVMNEMTKRSNHVLLDNITVGGEMLFEKIANAAIKDSTIIHTINNPYSPVGGLAILFGNLAEQGAVVKSAGITGEKKFSGTAVCYDSQQDAIVGILAGEIKAGDVVVIRYEGPKGGPGMQEMLTPTSLIMGMGLGSSVALITDGRFSGATRGIAIGHVSPEAAEGGLIGLLKNRDHIVIDIDQHMLSADISEDEIQLRRNNFIPIRKKLNSKWLSQYRQLVSNASSGAILNCDF</sequence>
<comment type="similarity">
    <text evidence="2 15">Belongs to the IlvD/Edd family.</text>
</comment>
<dbReference type="AlphaFoldDB" id="A0A7G5DZ81"/>
<evidence type="ECO:0000256" key="4">
    <source>
        <dbReference type="ARBA" id="ARBA00022714"/>
    </source>
</evidence>
<evidence type="ECO:0000256" key="14">
    <source>
        <dbReference type="ARBA" id="ARBA00029490"/>
    </source>
</evidence>
<evidence type="ECO:0000256" key="2">
    <source>
        <dbReference type="ARBA" id="ARBA00006486"/>
    </source>
</evidence>
<dbReference type="GO" id="GO:0004160">
    <property type="term" value="F:dihydroxy-acid dehydratase activity"/>
    <property type="evidence" value="ECO:0007669"/>
    <property type="project" value="UniProtKB-UniRule"/>
</dbReference>
<evidence type="ECO:0000259" key="16">
    <source>
        <dbReference type="Pfam" id="PF00920"/>
    </source>
</evidence>
<reference evidence="18 19" key="1">
    <citation type="journal article" date="2020" name="G3 (Bethesda)">
        <title>CeMbio - The Caenorhabditis elegans Microbiome Resource.</title>
        <authorList>
            <person name="Dirksen P."/>
            <person name="Assie A."/>
            <person name="Zimmermann J."/>
            <person name="Zhang F."/>
            <person name="Tietje A.M."/>
            <person name="Marsh S.A."/>
            <person name="Felix M.A."/>
            <person name="Shapira M."/>
            <person name="Kaleta C."/>
            <person name="Schulenburg H."/>
            <person name="Samuel B."/>
        </authorList>
    </citation>
    <scope>NUCLEOTIDE SEQUENCE [LARGE SCALE GENOMIC DNA]</scope>
    <source>
        <strain evidence="18 19">BIGb0170</strain>
    </source>
</reference>
<keyword evidence="6 15" id="KW-0460">Magnesium</keyword>
<keyword evidence="8 15" id="KW-0411">Iron-sulfur</keyword>
<evidence type="ECO:0000256" key="8">
    <source>
        <dbReference type="ARBA" id="ARBA00023014"/>
    </source>
</evidence>
<keyword evidence="9 15" id="KW-0456">Lyase</keyword>
<keyword evidence="4 15" id="KW-0001">2Fe-2S</keyword>
<dbReference type="InterPro" id="IPR020558">
    <property type="entry name" value="DiOHA_6PGluconate_deHydtase_CS"/>
</dbReference>
<dbReference type="SUPFAM" id="SSF143975">
    <property type="entry name" value="IlvD/EDD N-terminal domain-like"/>
    <property type="match status" value="1"/>
</dbReference>
<dbReference type="PROSITE" id="PS00886">
    <property type="entry name" value="ILVD_EDD_1"/>
    <property type="match status" value="1"/>
</dbReference>
<dbReference type="Proteomes" id="UP000515450">
    <property type="component" value="Chromosome"/>
</dbReference>
<protein>
    <recommendedName>
        <fullName evidence="14 15">Dihydroxy-acid dehydratase</fullName>
        <shortName evidence="15">DAD</shortName>
        <ecNumber evidence="14 15">4.2.1.9</ecNumber>
    </recommendedName>
</protein>
<accession>A0A7G5DZ81</accession>
<proteinExistence type="inferred from homology"/>
<evidence type="ECO:0000256" key="9">
    <source>
        <dbReference type="ARBA" id="ARBA00023239"/>
    </source>
</evidence>
<dbReference type="PROSITE" id="PS00887">
    <property type="entry name" value="ILVD_EDD_2"/>
    <property type="match status" value="1"/>
</dbReference>
<dbReference type="GO" id="GO:0000287">
    <property type="term" value="F:magnesium ion binding"/>
    <property type="evidence" value="ECO:0007669"/>
    <property type="project" value="UniProtKB-UniRule"/>
</dbReference>
<evidence type="ECO:0000313" key="19">
    <source>
        <dbReference type="Proteomes" id="UP000515450"/>
    </source>
</evidence>
<feature type="binding site" evidence="15">
    <location>
        <position position="120"/>
    </location>
    <ligand>
        <name>Mg(2+)</name>
        <dbReference type="ChEBI" id="CHEBI:18420"/>
    </ligand>
</feature>
<keyword evidence="3 15" id="KW-0028">Amino-acid biosynthesis</keyword>
<dbReference type="GO" id="GO:0009099">
    <property type="term" value="P:L-valine biosynthetic process"/>
    <property type="evidence" value="ECO:0007669"/>
    <property type="project" value="UniProtKB-UniRule"/>
</dbReference>
<comment type="cofactor">
    <cofactor evidence="1 15">
        <name>Mg(2+)</name>
        <dbReference type="ChEBI" id="CHEBI:18420"/>
    </cofactor>
</comment>
<feature type="domain" description="Dihydroxy-acid/6-phosphogluconate dehydratase C-terminal" evidence="17">
    <location>
        <begin position="367"/>
        <end position="556"/>
    </location>
</feature>
<name>A0A7G5DZ81_9SPHI</name>
<dbReference type="Gene3D" id="3.50.30.80">
    <property type="entry name" value="IlvD/EDD C-terminal domain-like"/>
    <property type="match status" value="1"/>
</dbReference>
<dbReference type="SUPFAM" id="SSF52016">
    <property type="entry name" value="LeuD/IlvD-like"/>
    <property type="match status" value="1"/>
</dbReference>
<keyword evidence="7 15" id="KW-0408">Iron</keyword>
<comment type="catalytic activity">
    <reaction evidence="15">
        <text>(2R,3R)-2,3-dihydroxy-3-methylpentanoate = (S)-3-methyl-2-oxopentanoate + H2O</text>
        <dbReference type="Rhea" id="RHEA:27694"/>
        <dbReference type="ChEBI" id="CHEBI:15377"/>
        <dbReference type="ChEBI" id="CHEBI:35146"/>
        <dbReference type="ChEBI" id="CHEBI:49258"/>
        <dbReference type="EC" id="4.2.1.9"/>
    </reaction>
</comment>
<evidence type="ECO:0000256" key="1">
    <source>
        <dbReference type="ARBA" id="ARBA00001946"/>
    </source>
</evidence>
<evidence type="ECO:0000256" key="3">
    <source>
        <dbReference type="ARBA" id="ARBA00022605"/>
    </source>
</evidence>
<dbReference type="RefSeq" id="WP_153848104.1">
    <property type="nucleotide sequence ID" value="NZ_CP058555.1"/>
</dbReference>
<dbReference type="GO" id="GO:0009097">
    <property type="term" value="P:isoleucine biosynthetic process"/>
    <property type="evidence" value="ECO:0007669"/>
    <property type="project" value="UniProtKB-UniRule"/>
</dbReference>
<dbReference type="UniPathway" id="UPA00047">
    <property type="reaction ID" value="UER00057"/>
</dbReference>
<dbReference type="InterPro" id="IPR000581">
    <property type="entry name" value="ILV_EDD_N"/>
</dbReference>
<evidence type="ECO:0000256" key="13">
    <source>
        <dbReference type="ARBA" id="ARBA00029437"/>
    </source>
</evidence>
<dbReference type="InterPro" id="IPR042096">
    <property type="entry name" value="Dihydro-acid_dehy_C"/>
</dbReference>
<dbReference type="Pfam" id="PF24877">
    <property type="entry name" value="ILV_EDD_C"/>
    <property type="match status" value="1"/>
</dbReference>
<dbReference type="GO" id="GO:0051537">
    <property type="term" value="F:2 iron, 2 sulfur cluster binding"/>
    <property type="evidence" value="ECO:0007669"/>
    <property type="project" value="UniProtKB-UniRule"/>
</dbReference>
<dbReference type="PANTHER" id="PTHR43661">
    <property type="entry name" value="D-XYLONATE DEHYDRATASE"/>
    <property type="match status" value="1"/>
</dbReference>
<comment type="catalytic activity">
    <reaction evidence="11">
        <text>(2R)-2,3-dihydroxy-3-methylbutanoate = 3-methyl-2-oxobutanoate + H2O</text>
        <dbReference type="Rhea" id="RHEA:24809"/>
        <dbReference type="ChEBI" id="CHEBI:11851"/>
        <dbReference type="ChEBI" id="CHEBI:15377"/>
        <dbReference type="ChEBI" id="CHEBI:49072"/>
        <dbReference type="EC" id="4.2.1.9"/>
    </reaction>
    <physiologicalReaction direction="left-to-right" evidence="11">
        <dbReference type="Rhea" id="RHEA:24810"/>
    </physiologicalReaction>
</comment>
<dbReference type="EC" id="4.2.1.9" evidence="14 15"/>
<feature type="active site" description="Proton acceptor" evidence="15">
    <location>
        <position position="475"/>
    </location>
</feature>
<evidence type="ECO:0000256" key="11">
    <source>
        <dbReference type="ARBA" id="ARBA00029304"/>
    </source>
</evidence>
<dbReference type="NCBIfam" id="TIGR00110">
    <property type="entry name" value="ilvD"/>
    <property type="match status" value="1"/>
</dbReference>
<feature type="domain" description="Dihydroxy-acid/6-phosphogluconate dehydratase N-terminal" evidence="16">
    <location>
        <begin position="31"/>
        <end position="355"/>
    </location>
</feature>
<comment type="pathway">
    <text evidence="12 15">Amino-acid biosynthesis; L-valine biosynthesis; L-valine from pyruvate: step 3/4.</text>
</comment>
<keyword evidence="5 15" id="KW-0479">Metal-binding</keyword>
<dbReference type="GO" id="GO:0005829">
    <property type="term" value="C:cytosol"/>
    <property type="evidence" value="ECO:0007669"/>
    <property type="project" value="TreeGrafter"/>
</dbReference>
<feature type="binding site" description="via carbamate group" evidence="15">
    <location>
        <position position="121"/>
    </location>
    <ligand>
        <name>Mg(2+)</name>
        <dbReference type="ChEBI" id="CHEBI:18420"/>
    </ligand>
</feature>
<feature type="binding site" evidence="15">
    <location>
        <position position="78"/>
    </location>
    <ligand>
        <name>Mg(2+)</name>
        <dbReference type="ChEBI" id="CHEBI:18420"/>
    </ligand>
</feature>
<evidence type="ECO:0000256" key="15">
    <source>
        <dbReference type="HAMAP-Rule" id="MF_00012"/>
    </source>
</evidence>
<gene>
    <name evidence="15 18" type="primary">ilvD</name>
    <name evidence="18" type="ORF">HS960_05020</name>
</gene>
<evidence type="ECO:0000259" key="17">
    <source>
        <dbReference type="Pfam" id="PF24877"/>
    </source>
</evidence>
<comment type="cofactor">
    <cofactor evidence="15">
        <name>[2Fe-2S] cluster</name>
        <dbReference type="ChEBI" id="CHEBI:190135"/>
    </cofactor>
    <text evidence="15">Binds 1 [2Fe-2S] cluster per subunit. This cluster acts as a Lewis acid cofactor.</text>
</comment>
<comment type="subunit">
    <text evidence="15">Homodimer.</text>
</comment>
<evidence type="ECO:0000256" key="10">
    <source>
        <dbReference type="ARBA" id="ARBA00023304"/>
    </source>
</evidence>
<dbReference type="PANTHER" id="PTHR43661:SF3">
    <property type="entry name" value="D-XYLONATE DEHYDRATASE YAGF-RELATED"/>
    <property type="match status" value="1"/>
</dbReference>
<comment type="function">
    <text evidence="15">Functions in the biosynthesis of branched-chain amino acids. Catalyzes the dehydration of (2R,3R)-2,3-dihydroxy-3-methylpentanoate (2,3-dihydroxy-3-methylvalerate) into 2-oxo-3-methylpentanoate (2-oxo-3-methylvalerate) and of (2R)-2,3-dihydroxy-3-methylbutanoate (2,3-dihydroxyisovalerate) into 2-oxo-3-methylbutanoate (2-oxoisovalerate), the penultimate precursor to L-isoleucine and L-valine, respectively.</text>
</comment>
<keyword evidence="19" id="KW-1185">Reference proteome</keyword>
<keyword evidence="10 15" id="KW-0100">Branched-chain amino acid biosynthesis</keyword>